<dbReference type="OrthoDB" id="47172at2759"/>
<dbReference type="InterPro" id="IPR041667">
    <property type="entry name" value="Cupin_8"/>
</dbReference>
<feature type="compositionally biased region" description="Low complexity" evidence="1">
    <location>
        <begin position="352"/>
        <end position="371"/>
    </location>
</feature>
<sequence>MVDNDDAPTLQEITQLTRQELTTNRHDDAIRECGRAALALLTNDPELATRLAYQKLHDVPYKDVKTCWRRLYTDACLWRVLKLAEGTEQHAVEDAPCEGETKGGQGKDWIDSTVKALDMALILTGAPSREDLVELWFSALQRHLSSNTPSQANLEPNNETSSPPSKRQKLSHESPSTLPSRFPTCLPTPAPTLKHPIPRTQAPSLETFQKKLENPATHTPLIIQGGIEHWPALHERPWHSPAYLMQRTLGGRRLVPIEVGRSYTDDAWGQKIITFKEFMETYMMVPASSCSSSADKGREGVQNSTPNTSEAKQTGYLAQHDLFAQIPSLRADISIPDYCYCAPFHPCPPSMPMSTSPSTNSIPTPNYTPTSTPHPKPPTPLLETPLLNAWFGPTHTISPLHTDPYHNILAQVVGYKYIRLYAPSETSRLYPRGVEGGGVDMGNTSGVDLDEVLGWGGGGEGDEGGDVTVMKERRREFDRRFSGFREARYVEGILGPGECLYLPVGWWHYVRSLTPSFSVSFWFN</sequence>
<reference evidence="3" key="1">
    <citation type="submission" date="2020-01" db="EMBL/GenBank/DDBJ databases">
        <authorList>
            <consortium name="DOE Joint Genome Institute"/>
            <person name="Haridas S."/>
            <person name="Albert R."/>
            <person name="Binder M."/>
            <person name="Bloem J."/>
            <person name="Labutti K."/>
            <person name="Salamov A."/>
            <person name="Andreopoulos B."/>
            <person name="Baker S.E."/>
            <person name="Barry K."/>
            <person name="Bills G."/>
            <person name="Bluhm B.H."/>
            <person name="Cannon C."/>
            <person name="Castanera R."/>
            <person name="Culley D.E."/>
            <person name="Daum C."/>
            <person name="Ezra D."/>
            <person name="Gonzalez J.B."/>
            <person name="Henrissat B."/>
            <person name="Kuo A."/>
            <person name="Liang C."/>
            <person name="Lipzen A."/>
            <person name="Lutzoni F."/>
            <person name="Magnuson J."/>
            <person name="Mondo S."/>
            <person name="Nolan M."/>
            <person name="Ohm R."/>
            <person name="Pangilinan J."/>
            <person name="Park H.-J."/>
            <person name="Ramirez L."/>
            <person name="Alfaro M."/>
            <person name="Sun H."/>
            <person name="Tritt A."/>
            <person name="Yoshinaga Y."/>
            <person name="Zwiers L.-H."/>
            <person name="Turgeon B.G."/>
            <person name="Goodwin S.B."/>
            <person name="Spatafora J.W."/>
            <person name="Crous P.W."/>
            <person name="Grigoriev I.V."/>
        </authorList>
    </citation>
    <scope>NUCLEOTIDE SEQUENCE</scope>
    <source>
        <strain evidence="3">IPT5</strain>
    </source>
</reference>
<dbReference type="Proteomes" id="UP000799423">
    <property type="component" value="Unassembled WGS sequence"/>
</dbReference>
<feature type="region of interest" description="Disordered" evidence="1">
    <location>
        <begin position="290"/>
        <end position="311"/>
    </location>
</feature>
<accession>A0A6A7BD60</accession>
<dbReference type="PROSITE" id="PS51184">
    <property type="entry name" value="JMJC"/>
    <property type="match status" value="1"/>
</dbReference>
<feature type="region of interest" description="Disordered" evidence="1">
    <location>
        <begin position="352"/>
        <end position="378"/>
    </location>
</feature>
<feature type="region of interest" description="Disordered" evidence="1">
    <location>
        <begin position="147"/>
        <end position="197"/>
    </location>
</feature>
<organism evidence="3 4">
    <name type="scientific">Plenodomus tracheiphilus IPT5</name>
    <dbReference type="NCBI Taxonomy" id="1408161"/>
    <lineage>
        <taxon>Eukaryota</taxon>
        <taxon>Fungi</taxon>
        <taxon>Dikarya</taxon>
        <taxon>Ascomycota</taxon>
        <taxon>Pezizomycotina</taxon>
        <taxon>Dothideomycetes</taxon>
        <taxon>Pleosporomycetidae</taxon>
        <taxon>Pleosporales</taxon>
        <taxon>Pleosporineae</taxon>
        <taxon>Leptosphaeriaceae</taxon>
        <taxon>Plenodomus</taxon>
    </lineage>
</organism>
<evidence type="ECO:0000313" key="3">
    <source>
        <dbReference type="EMBL" id="KAF2853300.1"/>
    </source>
</evidence>
<keyword evidence="4" id="KW-1185">Reference proteome</keyword>
<dbReference type="Gene3D" id="2.60.120.650">
    <property type="entry name" value="Cupin"/>
    <property type="match status" value="1"/>
</dbReference>
<dbReference type="FunFam" id="2.60.120.650:FF:000046">
    <property type="entry name" value="JmjC domain-containing protein D"/>
    <property type="match status" value="1"/>
</dbReference>
<protein>
    <submittedName>
        <fullName evidence="3">Clavaminate synthase-like protein</fullName>
    </submittedName>
</protein>
<feature type="compositionally biased region" description="Polar residues" evidence="1">
    <location>
        <begin position="301"/>
        <end position="311"/>
    </location>
</feature>
<gene>
    <name evidence="3" type="ORF">T440DRAFT_466276</name>
</gene>
<dbReference type="EMBL" id="MU006296">
    <property type="protein sequence ID" value="KAF2853300.1"/>
    <property type="molecule type" value="Genomic_DNA"/>
</dbReference>
<evidence type="ECO:0000259" key="2">
    <source>
        <dbReference type="PROSITE" id="PS51184"/>
    </source>
</evidence>
<evidence type="ECO:0000256" key="1">
    <source>
        <dbReference type="SAM" id="MobiDB-lite"/>
    </source>
</evidence>
<evidence type="ECO:0000313" key="4">
    <source>
        <dbReference type="Proteomes" id="UP000799423"/>
    </source>
</evidence>
<name>A0A6A7BD60_9PLEO</name>
<dbReference type="SUPFAM" id="SSF51197">
    <property type="entry name" value="Clavaminate synthase-like"/>
    <property type="match status" value="1"/>
</dbReference>
<dbReference type="SMART" id="SM00558">
    <property type="entry name" value="JmjC"/>
    <property type="match status" value="1"/>
</dbReference>
<dbReference type="InterPro" id="IPR003347">
    <property type="entry name" value="JmjC_dom"/>
</dbReference>
<feature type="compositionally biased region" description="Polar residues" evidence="1">
    <location>
        <begin position="147"/>
        <end position="165"/>
    </location>
</feature>
<dbReference type="Pfam" id="PF13621">
    <property type="entry name" value="Cupin_8"/>
    <property type="match status" value="1"/>
</dbReference>
<proteinExistence type="predicted"/>
<dbReference type="AlphaFoldDB" id="A0A6A7BD60"/>
<feature type="domain" description="JmjC" evidence="2">
    <location>
        <begin position="353"/>
        <end position="524"/>
    </location>
</feature>
<dbReference type="PANTHER" id="PTHR12461">
    <property type="entry name" value="HYPOXIA-INDUCIBLE FACTOR 1 ALPHA INHIBITOR-RELATED"/>
    <property type="match status" value="1"/>
</dbReference>
<dbReference type="PANTHER" id="PTHR12461:SF101">
    <property type="entry name" value="TRNA WYBUTOSINE-SYNTHESIZING PROTEIN 4"/>
    <property type="match status" value="1"/>
</dbReference>